<dbReference type="eggNOG" id="ENOG5033DAK">
    <property type="taxonomic scope" value="Bacteria"/>
</dbReference>
<reference evidence="2 3" key="1">
    <citation type="submission" date="2014-07" db="EMBL/GenBank/DDBJ databases">
        <title>Draft genome of Clostridium sulfidigenes 113A isolated from sediments associated with methane hydrate from Krishna Godavari basin.</title>
        <authorList>
            <person name="Honkalas V.S."/>
            <person name="Dabir A.P."/>
            <person name="Arora P."/>
            <person name="Dhakephalkar P.K."/>
        </authorList>
    </citation>
    <scope>NUCLEOTIDE SEQUENCE [LARGE SCALE GENOMIC DNA]</scope>
    <source>
        <strain evidence="2 3">113A</strain>
    </source>
</reference>
<comment type="caution">
    <text evidence="2">The sequence shown here is derived from an EMBL/GenBank/DDBJ whole genome shotgun (WGS) entry which is preliminary data.</text>
</comment>
<dbReference type="AlphaFoldDB" id="A0A084J8X2"/>
<evidence type="ECO:0000313" key="3">
    <source>
        <dbReference type="Proteomes" id="UP000028542"/>
    </source>
</evidence>
<organism evidence="2 3">
    <name type="scientific">Clostridium sulfidigenes</name>
    <dbReference type="NCBI Taxonomy" id="318464"/>
    <lineage>
        <taxon>Bacteria</taxon>
        <taxon>Bacillati</taxon>
        <taxon>Bacillota</taxon>
        <taxon>Clostridia</taxon>
        <taxon>Eubacteriales</taxon>
        <taxon>Clostridiaceae</taxon>
        <taxon>Clostridium</taxon>
    </lineage>
</organism>
<keyword evidence="3" id="KW-1185">Reference proteome</keyword>
<dbReference type="PANTHER" id="PTHR40032:SF1">
    <property type="entry name" value="EXPORTED PROTEIN"/>
    <property type="match status" value="1"/>
</dbReference>
<evidence type="ECO:0000259" key="1">
    <source>
        <dbReference type="Pfam" id="PF12671"/>
    </source>
</evidence>
<feature type="domain" description="Putative amidase" evidence="1">
    <location>
        <begin position="31"/>
        <end position="212"/>
    </location>
</feature>
<protein>
    <recommendedName>
        <fullName evidence="1">Putative amidase domain-containing protein</fullName>
    </recommendedName>
</protein>
<dbReference type="STRING" id="318464.IO99_14860"/>
<name>A0A084J8X2_9CLOT</name>
<gene>
    <name evidence="2" type="ORF">IO99_14860</name>
</gene>
<dbReference type="RefSeq" id="WP_051824158.1">
    <property type="nucleotide sequence ID" value="NZ_JPMD01000036.1"/>
</dbReference>
<dbReference type="Pfam" id="PF12671">
    <property type="entry name" value="Amidase_6"/>
    <property type="match status" value="1"/>
</dbReference>
<sequence>MKSTRLLKIIKNIKRKSQLKDEIINRKNYVYNRARAKAYAEAYAETPNVKEYPVFKDNDCTNFISQVLVAGGMKMKGSDYRKFTDWFCYTKDPMALKRISLTWRSGEYFRKYWGNKDGEGNNMANEFRELTVEEAIARFDELYTYIMIGDVIQYADSNKKVYHSQVVHAKEFNIALNRNDLFVAQHTLNRKHVSLYEYLKLLKNKKGRYIYIYHF</sequence>
<accession>A0A084J8X2</accession>
<evidence type="ECO:0000313" key="2">
    <source>
        <dbReference type="EMBL" id="KEZ85406.1"/>
    </source>
</evidence>
<dbReference type="EMBL" id="JPMD01000036">
    <property type="protein sequence ID" value="KEZ85406.1"/>
    <property type="molecule type" value="Genomic_DNA"/>
</dbReference>
<dbReference type="PANTHER" id="PTHR40032">
    <property type="entry name" value="EXPORTED PROTEIN-RELATED"/>
    <property type="match status" value="1"/>
</dbReference>
<dbReference type="Proteomes" id="UP000028542">
    <property type="component" value="Unassembled WGS sequence"/>
</dbReference>
<dbReference type="InterPro" id="IPR024301">
    <property type="entry name" value="Amidase_6"/>
</dbReference>
<proteinExistence type="predicted"/>